<dbReference type="Pfam" id="PF14226">
    <property type="entry name" value="DIOX_N"/>
    <property type="match status" value="1"/>
</dbReference>
<reference evidence="5 6" key="1">
    <citation type="submission" date="2013-09" db="EMBL/GenBank/DDBJ databases">
        <title>Corchorus capsularis genome sequencing.</title>
        <authorList>
            <person name="Alam M."/>
            <person name="Haque M.S."/>
            <person name="Islam M.S."/>
            <person name="Emdad E.M."/>
            <person name="Islam M.M."/>
            <person name="Ahmed B."/>
            <person name="Halim A."/>
            <person name="Hossen Q.M.M."/>
            <person name="Hossain M.Z."/>
            <person name="Ahmed R."/>
            <person name="Khan M.M."/>
            <person name="Islam R."/>
            <person name="Rashid M.M."/>
            <person name="Khan S.A."/>
            <person name="Rahman M.S."/>
            <person name="Alam M."/>
        </authorList>
    </citation>
    <scope>NUCLEOTIDE SEQUENCE [LARGE SCALE GENOMIC DNA]</scope>
    <source>
        <strain evidence="6">cv. CVL-1</strain>
        <tissue evidence="5">Whole seedling</tissue>
    </source>
</reference>
<evidence type="ECO:0000256" key="3">
    <source>
        <dbReference type="ARBA" id="ARBA00023004"/>
    </source>
</evidence>
<keyword evidence="1" id="KW-0479">Metal-binding</keyword>
<dbReference type="STRING" id="210143.A0A1R3IRH9"/>
<gene>
    <name evidence="5" type="ORF">CCACVL1_10371</name>
</gene>
<dbReference type="Gramene" id="OMO85193">
    <property type="protein sequence ID" value="OMO85193"/>
    <property type="gene ID" value="CCACVL1_10371"/>
</dbReference>
<sequence>MSTMAASQASVTFDTPKSVKALAAELPSHDNSINPIYAFQETPNIVNDEAISAEDGTLPTIDFSLLISTNPEERSKAIQDLGRACQDWGFFMLINHGVPESLFKAIMNGSAEFFDLPEEEKMQFKGKGILDPINYGSLRVGNVSFWRDFLKVFLHPQFHSINKPPGFRYGNKSCLLEYCGVNWREGILLIAQKICNGVWETGLLFYALNYIFQNYERIYCL</sequence>
<dbReference type="Gene3D" id="2.60.120.330">
    <property type="entry name" value="B-lactam Antibiotic, Isopenicillin N Synthase, Chain"/>
    <property type="match status" value="1"/>
</dbReference>
<keyword evidence="2" id="KW-0560">Oxidoreductase</keyword>
<evidence type="ECO:0000256" key="1">
    <source>
        <dbReference type="ARBA" id="ARBA00022723"/>
    </source>
</evidence>
<evidence type="ECO:0000313" key="5">
    <source>
        <dbReference type="EMBL" id="OMO85193.1"/>
    </source>
</evidence>
<dbReference type="Proteomes" id="UP000188268">
    <property type="component" value="Unassembled WGS sequence"/>
</dbReference>
<dbReference type="SUPFAM" id="SSF51197">
    <property type="entry name" value="Clavaminate synthase-like"/>
    <property type="match status" value="1"/>
</dbReference>
<dbReference type="GO" id="GO:0046872">
    <property type="term" value="F:metal ion binding"/>
    <property type="evidence" value="ECO:0007669"/>
    <property type="project" value="UniProtKB-KW"/>
</dbReference>
<dbReference type="OrthoDB" id="288590at2759"/>
<comment type="caution">
    <text evidence="5">The sequence shown here is derived from an EMBL/GenBank/DDBJ whole genome shotgun (WGS) entry which is preliminary data.</text>
</comment>
<evidence type="ECO:0000259" key="4">
    <source>
        <dbReference type="Pfam" id="PF14226"/>
    </source>
</evidence>
<accession>A0A1R3IRH9</accession>
<dbReference type="PANTHER" id="PTHR10209:SF460">
    <property type="entry name" value="FE2OG DIOXYGENASE DOMAIN-CONTAINING PROTEIN"/>
    <property type="match status" value="1"/>
</dbReference>
<dbReference type="InterPro" id="IPR027443">
    <property type="entry name" value="IPNS-like_sf"/>
</dbReference>
<organism evidence="5 6">
    <name type="scientific">Corchorus capsularis</name>
    <name type="common">Jute</name>
    <dbReference type="NCBI Taxonomy" id="210143"/>
    <lineage>
        <taxon>Eukaryota</taxon>
        <taxon>Viridiplantae</taxon>
        <taxon>Streptophyta</taxon>
        <taxon>Embryophyta</taxon>
        <taxon>Tracheophyta</taxon>
        <taxon>Spermatophyta</taxon>
        <taxon>Magnoliopsida</taxon>
        <taxon>eudicotyledons</taxon>
        <taxon>Gunneridae</taxon>
        <taxon>Pentapetalae</taxon>
        <taxon>rosids</taxon>
        <taxon>malvids</taxon>
        <taxon>Malvales</taxon>
        <taxon>Malvaceae</taxon>
        <taxon>Grewioideae</taxon>
        <taxon>Apeibeae</taxon>
        <taxon>Corchorus</taxon>
    </lineage>
</organism>
<dbReference type="EMBL" id="AWWV01009634">
    <property type="protein sequence ID" value="OMO85193.1"/>
    <property type="molecule type" value="Genomic_DNA"/>
</dbReference>
<feature type="domain" description="Non-haem dioxygenase N-terminal" evidence="4">
    <location>
        <begin position="58"/>
        <end position="156"/>
    </location>
</feature>
<protein>
    <recommendedName>
        <fullName evidence="4">Non-haem dioxygenase N-terminal domain-containing protein</fullName>
    </recommendedName>
</protein>
<name>A0A1R3IRH9_COCAP</name>
<dbReference type="GO" id="GO:0016491">
    <property type="term" value="F:oxidoreductase activity"/>
    <property type="evidence" value="ECO:0007669"/>
    <property type="project" value="UniProtKB-KW"/>
</dbReference>
<keyword evidence="3" id="KW-0408">Iron</keyword>
<evidence type="ECO:0000313" key="6">
    <source>
        <dbReference type="Proteomes" id="UP000188268"/>
    </source>
</evidence>
<keyword evidence="6" id="KW-1185">Reference proteome</keyword>
<proteinExistence type="predicted"/>
<dbReference type="PANTHER" id="PTHR10209">
    <property type="entry name" value="OXIDOREDUCTASE, 2OG-FE II OXYGENASE FAMILY PROTEIN"/>
    <property type="match status" value="1"/>
</dbReference>
<dbReference type="OMA" id="YERIYCL"/>
<dbReference type="AlphaFoldDB" id="A0A1R3IRH9"/>
<evidence type="ECO:0000256" key="2">
    <source>
        <dbReference type="ARBA" id="ARBA00023002"/>
    </source>
</evidence>
<dbReference type="InterPro" id="IPR026992">
    <property type="entry name" value="DIOX_N"/>
</dbReference>